<reference evidence="1 2" key="1">
    <citation type="journal article" date="2016" name="Sci. Rep.">
        <title>Genomic and phenotypic characterization of the species Acinetobacter venetianus.</title>
        <authorList>
            <person name="Fondi M."/>
            <person name="Maida I."/>
            <person name="Perrin E."/>
            <person name="Orlandini V."/>
            <person name="La Torre L."/>
            <person name="Bosi E."/>
            <person name="Negroni A."/>
            <person name="Zanaroli G."/>
            <person name="Fava F."/>
            <person name="Decorosi F."/>
            <person name="Giovannetti L."/>
            <person name="Viti C."/>
            <person name="Vaneechoutte M."/>
            <person name="Dijkshoorn L."/>
            <person name="Fani R."/>
        </authorList>
    </citation>
    <scope>NUCLEOTIDE SEQUENCE [LARGE SCALE GENOMIC DNA]</scope>
    <source>
        <strain evidence="1 2">LUH5627</strain>
    </source>
</reference>
<dbReference type="PROSITE" id="PS51257">
    <property type="entry name" value="PROKAR_LIPOPROTEIN"/>
    <property type="match status" value="1"/>
</dbReference>
<dbReference type="EMBL" id="JRUE01000113">
    <property type="protein sequence ID" value="KXZ70985.1"/>
    <property type="molecule type" value="Genomic_DNA"/>
</dbReference>
<dbReference type="PATRIC" id="fig|52133.18.peg.1291"/>
<evidence type="ECO:0008006" key="3">
    <source>
        <dbReference type="Google" id="ProtNLM"/>
    </source>
</evidence>
<gene>
    <name evidence="1" type="ORF">AVENLUH5627_01243</name>
</gene>
<dbReference type="Proteomes" id="UP000075680">
    <property type="component" value="Unassembled WGS sequence"/>
</dbReference>
<name>A0A150HWB4_9GAMM</name>
<dbReference type="RefSeq" id="WP_061518490.1">
    <property type="nucleotide sequence ID" value="NZ_JRUE01000113.1"/>
</dbReference>
<dbReference type="AlphaFoldDB" id="A0A150HWB4"/>
<proteinExistence type="predicted"/>
<accession>A0A150HWB4</accession>
<organism evidence="1 2">
    <name type="scientific">Acinetobacter venetianus</name>
    <dbReference type="NCBI Taxonomy" id="52133"/>
    <lineage>
        <taxon>Bacteria</taxon>
        <taxon>Pseudomonadati</taxon>
        <taxon>Pseudomonadota</taxon>
        <taxon>Gammaproteobacteria</taxon>
        <taxon>Moraxellales</taxon>
        <taxon>Moraxellaceae</taxon>
        <taxon>Acinetobacter</taxon>
    </lineage>
</organism>
<evidence type="ECO:0000313" key="2">
    <source>
        <dbReference type="Proteomes" id="UP000075680"/>
    </source>
</evidence>
<protein>
    <recommendedName>
        <fullName evidence="3">Lipoprotein</fullName>
    </recommendedName>
</protein>
<comment type="caution">
    <text evidence="1">The sequence shown here is derived from an EMBL/GenBank/DDBJ whole genome shotgun (WGS) entry which is preliminary data.</text>
</comment>
<evidence type="ECO:0000313" key="1">
    <source>
        <dbReference type="EMBL" id="KXZ70985.1"/>
    </source>
</evidence>
<sequence length="507" mass="56411">MPSLKSKQRLNQFICLGVSTLLLGTALVGCGSGESEAKIDNTPVVNVPKPKNFDIKVPVEMRNIKVKVVDNTDNVIVIEQTVTTTTDLSLTLPIILNRSHLYRVEISTLPNSLIYDFISGQYQQFSMTLHALVDVDTTNLTQNIFINPSSEAIYQRALIRSGQLPDEPEDPTQISLLHLKMASSDVNIALLNAFTRMNIHNLEPSYLLSAFTPTDMSLTQQAELYTTTYLSFGYLKQWANQFPQNAFAEFTKNLSVDLRDGYLDAKKIRGDQTKLKSIISEAPENIDPAKNTLINITNNQKNIRDQYSTSLKVAVLELANNYHQQNLNPTGYNLLQTKKYAGDEPKVDSTLSYRIAGAGDYRRAVGFIDTTAKCNDSIYPCKQGITGINIVNPNLPSIEYLIGHYEDSINNCQLNIRANGVIELIKGSQSYRSLLDADSTDNLLQVDKTNHEYLLNSSSTATNSPSLEYSFVQVKIKENKVQSASAGLDNKKAPDQLKTTQLQCNFS</sequence>